<dbReference type="FunFam" id="3.30.470.20:FF:000008">
    <property type="entry name" value="D-alanine--D-alanine ligase"/>
    <property type="match status" value="1"/>
</dbReference>
<dbReference type="GO" id="GO:0046872">
    <property type="term" value="F:metal ion binding"/>
    <property type="evidence" value="ECO:0007669"/>
    <property type="project" value="UniProtKB-KW"/>
</dbReference>
<dbReference type="EC" id="6.3.2.4" evidence="6 18"/>
<proteinExistence type="inferred from homology"/>
<dbReference type="EMBL" id="CP038908">
    <property type="protein sequence ID" value="QGO04165.1"/>
    <property type="molecule type" value="Genomic_DNA"/>
</dbReference>
<evidence type="ECO:0000256" key="16">
    <source>
        <dbReference type="ARBA" id="ARBA00023316"/>
    </source>
</evidence>
<evidence type="ECO:0000256" key="9">
    <source>
        <dbReference type="ARBA" id="ARBA00022723"/>
    </source>
</evidence>
<dbReference type="GO" id="GO:0071555">
    <property type="term" value="P:cell wall organization"/>
    <property type="evidence" value="ECO:0007669"/>
    <property type="project" value="UniProtKB-KW"/>
</dbReference>
<protein>
    <recommendedName>
        <fullName evidence="6 18">D-alanine--D-alanine ligase</fullName>
        <ecNumber evidence="6 18">6.3.2.4</ecNumber>
    </recommendedName>
    <alternativeName>
        <fullName evidence="18">D-Ala-D-Ala ligase</fullName>
    </alternativeName>
    <alternativeName>
        <fullName evidence="18">D-alanylalanine synthetase</fullName>
    </alternativeName>
</protein>
<dbReference type="SUPFAM" id="SSF52440">
    <property type="entry name" value="PreATP-grasp domain"/>
    <property type="match status" value="1"/>
</dbReference>
<keyword evidence="11" id="KW-0067">ATP-binding</keyword>
<feature type="binding site" evidence="20">
    <location>
        <position position="289"/>
    </location>
    <ligand>
        <name>Mg(2+)</name>
        <dbReference type="ChEBI" id="CHEBI:18420"/>
        <label>2</label>
    </ligand>
</feature>
<dbReference type="InterPro" id="IPR011095">
    <property type="entry name" value="Dala_Dala_lig_C"/>
</dbReference>
<keyword evidence="22" id="KW-1185">Reference proteome</keyword>
<evidence type="ECO:0000256" key="11">
    <source>
        <dbReference type="ARBA" id="ARBA00022840"/>
    </source>
</evidence>
<keyword evidence="8 18" id="KW-0436">Ligase</keyword>
<name>A0A9Q6PR54_PISSA</name>
<evidence type="ECO:0000256" key="19">
    <source>
        <dbReference type="PIRSR" id="PIRSR039102-1"/>
    </source>
</evidence>
<evidence type="ECO:0000256" key="20">
    <source>
        <dbReference type="PIRSR" id="PIRSR039102-3"/>
    </source>
</evidence>
<evidence type="ECO:0000256" key="13">
    <source>
        <dbReference type="ARBA" id="ARBA00022960"/>
    </source>
</evidence>
<dbReference type="GO" id="GO:0008360">
    <property type="term" value="P:regulation of cell shape"/>
    <property type="evidence" value="ECO:0007669"/>
    <property type="project" value="UniProtKB-KW"/>
</dbReference>
<feature type="active site" evidence="19">
    <location>
        <position position="168"/>
    </location>
</feature>
<dbReference type="PROSITE" id="PS50975">
    <property type="entry name" value="ATP_GRASP"/>
    <property type="match status" value="1"/>
</dbReference>
<organism evidence="21 22">
    <name type="scientific">Piscirickettsia salmonis</name>
    <dbReference type="NCBI Taxonomy" id="1238"/>
    <lineage>
        <taxon>Bacteria</taxon>
        <taxon>Pseudomonadati</taxon>
        <taxon>Pseudomonadota</taxon>
        <taxon>Gammaproteobacteria</taxon>
        <taxon>Thiotrichales</taxon>
        <taxon>Piscirickettsiaceae</taxon>
        <taxon>Piscirickettsia</taxon>
    </lineage>
</organism>
<dbReference type="Gene3D" id="3.40.50.20">
    <property type="match status" value="1"/>
</dbReference>
<dbReference type="Pfam" id="PF07478">
    <property type="entry name" value="Dala_Dala_lig_C"/>
    <property type="match status" value="1"/>
</dbReference>
<reference evidence="21 22" key="1">
    <citation type="submission" date="2019-04" db="EMBL/GenBank/DDBJ databases">
        <title>Complete genome sequencing of Piscirickettsia salmonis strain Psal-009.</title>
        <authorList>
            <person name="Schober I."/>
            <person name="Bunk B."/>
            <person name="Sproer C."/>
            <person name="Carril G.P."/>
            <person name="Riedel T."/>
            <person name="Flores-Herrera P.A."/>
            <person name="Nourdin-Galindo G."/>
            <person name="Marshall S.H."/>
            <person name="Overmann J."/>
        </authorList>
    </citation>
    <scope>NUCLEOTIDE SEQUENCE [LARGE SCALE GENOMIC DNA]</scope>
    <source>
        <strain evidence="21 22">Psal-009</strain>
    </source>
</reference>
<sequence>MNKNKKNIINNNSSNKSSIKAQLPSLWGKVAVLMGGDSAEREVSLDSGSNVLAALLRQGVDAHGIDPVEQGFEKLIAGGFDRAFNILHGRGGEDGQVQALLEILKLPYTGSGILGSALSMDKMRTKHVWAALDLPTPEAYLVNSVEQLEYYFEKLAAPVAVKPVHDGSTIGVSRVEVKADCQGAYDKAQVYGPVMVERWVCGEEYTVGILAEKALPLIKIIPAAGFYDYEAKYLSDETQYACPCGLDQKVERWIQDIALQAFMAVDCRGWGRVDVMRDHQGRFWLLEVNTTPGMTSHSLVPKAARQLGMSFDELVLAILAETITPPEQTIENNRTQSTVAVEGRF</sequence>
<dbReference type="InterPro" id="IPR011761">
    <property type="entry name" value="ATP-grasp"/>
</dbReference>
<comment type="cofactor">
    <cofactor evidence="1">
        <name>Mn(2+)</name>
        <dbReference type="ChEBI" id="CHEBI:29035"/>
    </cofactor>
</comment>
<comment type="similarity">
    <text evidence="5 18">Belongs to the D-alanine--D-alanine ligase family.</text>
</comment>
<dbReference type="SUPFAM" id="SSF56059">
    <property type="entry name" value="Glutathione synthetase ATP-binding domain-like"/>
    <property type="match status" value="1"/>
</dbReference>
<dbReference type="PROSITE" id="PS00844">
    <property type="entry name" value="DALA_DALA_LIGASE_2"/>
    <property type="match status" value="1"/>
</dbReference>
<evidence type="ECO:0000256" key="3">
    <source>
        <dbReference type="ARBA" id="ARBA00004496"/>
    </source>
</evidence>
<evidence type="ECO:0000256" key="7">
    <source>
        <dbReference type="ARBA" id="ARBA00022490"/>
    </source>
</evidence>
<keyword evidence="16 18" id="KW-0961">Cell wall biogenesis/degradation</keyword>
<keyword evidence="13 18" id="KW-0133">Cell shape</keyword>
<dbReference type="InterPro" id="IPR013815">
    <property type="entry name" value="ATP_grasp_subdomain_1"/>
</dbReference>
<dbReference type="InterPro" id="IPR011127">
    <property type="entry name" value="Dala_Dala_lig_N"/>
</dbReference>
<evidence type="ECO:0000256" key="17">
    <source>
        <dbReference type="ARBA" id="ARBA00047614"/>
    </source>
</evidence>
<evidence type="ECO:0000256" key="4">
    <source>
        <dbReference type="ARBA" id="ARBA00004752"/>
    </source>
</evidence>
<feature type="active site" evidence="19">
    <location>
        <position position="298"/>
    </location>
</feature>
<comment type="cofactor">
    <cofactor evidence="20">
        <name>Mg(2+)</name>
        <dbReference type="ChEBI" id="CHEBI:18420"/>
    </cofactor>
    <cofactor evidence="20">
        <name>Mn(2+)</name>
        <dbReference type="ChEBI" id="CHEBI:29035"/>
    </cofactor>
    <text evidence="20">Binds 2 magnesium or manganese ions per subunit.</text>
</comment>
<dbReference type="PROSITE" id="PS00843">
    <property type="entry name" value="DALA_DALA_LIGASE_1"/>
    <property type="match status" value="1"/>
</dbReference>
<keyword evidence="9 20" id="KW-0479">Metal-binding</keyword>
<dbReference type="InterPro" id="IPR016185">
    <property type="entry name" value="PreATP-grasp_dom_sf"/>
</dbReference>
<evidence type="ECO:0000256" key="14">
    <source>
        <dbReference type="ARBA" id="ARBA00022984"/>
    </source>
</evidence>
<dbReference type="InterPro" id="IPR000291">
    <property type="entry name" value="D-Ala_lig_Van_CS"/>
</dbReference>
<feature type="binding site" evidence="20">
    <location>
        <position position="274"/>
    </location>
    <ligand>
        <name>Mg(2+)</name>
        <dbReference type="ChEBI" id="CHEBI:18420"/>
        <label>1</label>
    </ligand>
</feature>
<dbReference type="Proteomes" id="UP000422232">
    <property type="component" value="Chromosome"/>
</dbReference>
<feature type="binding site" evidence="20">
    <location>
        <position position="287"/>
    </location>
    <ligand>
        <name>Mg(2+)</name>
        <dbReference type="ChEBI" id="CHEBI:18420"/>
        <label>2</label>
    </ligand>
</feature>
<comment type="subcellular location">
    <subcellularLocation>
        <location evidence="3 18">Cytoplasm</location>
    </subcellularLocation>
</comment>
<dbReference type="PANTHER" id="PTHR23132:SF23">
    <property type="entry name" value="D-ALANINE--D-ALANINE LIGASE B"/>
    <property type="match status" value="1"/>
</dbReference>
<feature type="binding site" evidence="20">
    <location>
        <position position="287"/>
    </location>
    <ligand>
        <name>Mg(2+)</name>
        <dbReference type="ChEBI" id="CHEBI:18420"/>
        <label>1</label>
    </ligand>
</feature>
<evidence type="ECO:0000256" key="2">
    <source>
        <dbReference type="ARBA" id="ARBA00003921"/>
    </source>
</evidence>
<dbReference type="NCBIfam" id="NF002378">
    <property type="entry name" value="PRK01372.1"/>
    <property type="match status" value="1"/>
</dbReference>
<evidence type="ECO:0000313" key="21">
    <source>
        <dbReference type="EMBL" id="QGO04165.1"/>
    </source>
</evidence>
<dbReference type="Gene3D" id="3.30.1490.20">
    <property type="entry name" value="ATP-grasp fold, A domain"/>
    <property type="match status" value="1"/>
</dbReference>
<dbReference type="HAMAP" id="MF_00047">
    <property type="entry name" value="Dala_Dala_lig"/>
    <property type="match status" value="1"/>
</dbReference>
<dbReference type="Gene3D" id="3.30.470.20">
    <property type="entry name" value="ATP-grasp fold, B domain"/>
    <property type="match status" value="1"/>
</dbReference>
<evidence type="ECO:0000313" key="22">
    <source>
        <dbReference type="Proteomes" id="UP000422232"/>
    </source>
</evidence>
<dbReference type="RefSeq" id="WP_075273389.1">
    <property type="nucleotide sequence ID" value="NZ_CP012413.1"/>
</dbReference>
<dbReference type="NCBIfam" id="TIGR01205">
    <property type="entry name" value="D_ala_D_alaTIGR"/>
    <property type="match status" value="1"/>
</dbReference>
<dbReference type="GO" id="GO:0005524">
    <property type="term" value="F:ATP binding"/>
    <property type="evidence" value="ECO:0007669"/>
    <property type="project" value="UniProtKB-UniRule"/>
</dbReference>
<comment type="pathway">
    <text evidence="4 18">Cell wall biogenesis; peptidoglycan biosynthesis.</text>
</comment>
<feature type="active site" evidence="19">
    <location>
        <position position="40"/>
    </location>
</feature>
<dbReference type="PIRSF" id="PIRSF039102">
    <property type="entry name" value="Ddl/VanB"/>
    <property type="match status" value="1"/>
</dbReference>
<evidence type="ECO:0000256" key="10">
    <source>
        <dbReference type="ARBA" id="ARBA00022741"/>
    </source>
</evidence>
<dbReference type="GO" id="GO:0009252">
    <property type="term" value="P:peptidoglycan biosynthetic process"/>
    <property type="evidence" value="ECO:0007669"/>
    <property type="project" value="UniProtKB-UniRule"/>
</dbReference>
<dbReference type="GO" id="GO:0005829">
    <property type="term" value="C:cytosol"/>
    <property type="evidence" value="ECO:0007669"/>
    <property type="project" value="TreeGrafter"/>
</dbReference>
<gene>
    <name evidence="21" type="primary">ddl_1</name>
    <name evidence="18" type="synonym">ddl</name>
    <name evidence="21" type="ORF">Psal009_00019</name>
</gene>
<evidence type="ECO:0000256" key="8">
    <source>
        <dbReference type="ARBA" id="ARBA00022598"/>
    </source>
</evidence>
<keyword evidence="12 20" id="KW-0460">Magnesium</keyword>
<comment type="catalytic activity">
    <reaction evidence="17 18">
        <text>2 D-alanine + ATP = D-alanyl-D-alanine + ADP + phosphate + H(+)</text>
        <dbReference type="Rhea" id="RHEA:11224"/>
        <dbReference type="ChEBI" id="CHEBI:15378"/>
        <dbReference type="ChEBI" id="CHEBI:30616"/>
        <dbReference type="ChEBI" id="CHEBI:43474"/>
        <dbReference type="ChEBI" id="CHEBI:57416"/>
        <dbReference type="ChEBI" id="CHEBI:57822"/>
        <dbReference type="ChEBI" id="CHEBI:456216"/>
        <dbReference type="EC" id="6.3.2.4"/>
    </reaction>
</comment>
<comment type="function">
    <text evidence="2 18">Cell wall formation.</text>
</comment>
<keyword evidence="14 18" id="KW-0573">Peptidoglycan synthesis</keyword>
<keyword evidence="7 18" id="KW-0963">Cytoplasm</keyword>
<dbReference type="FunFam" id="3.40.50.20:FF:000013">
    <property type="entry name" value="D-alanine--D-alanine ligase"/>
    <property type="match status" value="1"/>
</dbReference>
<evidence type="ECO:0000256" key="6">
    <source>
        <dbReference type="ARBA" id="ARBA00012216"/>
    </source>
</evidence>
<dbReference type="InterPro" id="IPR005905">
    <property type="entry name" value="D_ala_D_ala"/>
</dbReference>
<evidence type="ECO:0000256" key="15">
    <source>
        <dbReference type="ARBA" id="ARBA00023211"/>
    </source>
</evidence>
<keyword evidence="10" id="KW-0547">Nucleotide-binding</keyword>
<dbReference type="PANTHER" id="PTHR23132">
    <property type="entry name" value="D-ALANINE--D-ALANINE LIGASE"/>
    <property type="match status" value="1"/>
</dbReference>
<keyword evidence="15 20" id="KW-0464">Manganese</keyword>
<evidence type="ECO:0000256" key="12">
    <source>
        <dbReference type="ARBA" id="ARBA00022842"/>
    </source>
</evidence>
<dbReference type="GO" id="GO:0008716">
    <property type="term" value="F:D-alanine-D-alanine ligase activity"/>
    <property type="evidence" value="ECO:0007669"/>
    <property type="project" value="UniProtKB-UniRule"/>
</dbReference>
<accession>A0A9Q6PR54</accession>
<evidence type="ECO:0000256" key="1">
    <source>
        <dbReference type="ARBA" id="ARBA00001936"/>
    </source>
</evidence>
<evidence type="ECO:0000256" key="5">
    <source>
        <dbReference type="ARBA" id="ARBA00010871"/>
    </source>
</evidence>
<dbReference type="Pfam" id="PF01820">
    <property type="entry name" value="Dala_Dala_lig_N"/>
    <property type="match status" value="1"/>
</dbReference>
<evidence type="ECO:0000256" key="18">
    <source>
        <dbReference type="HAMAP-Rule" id="MF_00047"/>
    </source>
</evidence>
<dbReference type="AlphaFoldDB" id="A0A9Q6PR54"/>